<dbReference type="PROSITE" id="PS50966">
    <property type="entry name" value="ZF_SWIM"/>
    <property type="match status" value="1"/>
</dbReference>
<dbReference type="Proteomes" id="UP001280121">
    <property type="component" value="Unassembled WGS sequence"/>
</dbReference>
<evidence type="ECO:0000313" key="7">
    <source>
        <dbReference type="Proteomes" id="UP001280121"/>
    </source>
</evidence>
<keyword evidence="2 4" id="KW-0863">Zinc-finger</keyword>
<keyword evidence="7" id="KW-1185">Reference proteome</keyword>
<accession>A0AAD9X7X0</accession>
<keyword evidence="3" id="KW-0862">Zinc</keyword>
<protein>
    <recommendedName>
        <fullName evidence="5">SWIM-type domain-containing protein</fullName>
    </recommendedName>
</protein>
<evidence type="ECO:0000256" key="2">
    <source>
        <dbReference type="ARBA" id="ARBA00022771"/>
    </source>
</evidence>
<proteinExistence type="predicted"/>
<dbReference type="PANTHER" id="PTHR31973:SF187">
    <property type="entry name" value="MUTATOR TRANSPOSASE MUDRA PROTEIN"/>
    <property type="match status" value="1"/>
</dbReference>
<evidence type="ECO:0000259" key="5">
    <source>
        <dbReference type="PROSITE" id="PS50966"/>
    </source>
</evidence>
<comment type="caution">
    <text evidence="6">The sequence shown here is derived from an EMBL/GenBank/DDBJ whole genome shotgun (WGS) entry which is preliminary data.</text>
</comment>
<dbReference type="PANTHER" id="PTHR31973">
    <property type="entry name" value="POLYPROTEIN, PUTATIVE-RELATED"/>
    <property type="match status" value="1"/>
</dbReference>
<reference evidence="6" key="1">
    <citation type="journal article" date="2023" name="Plant J.">
        <title>Genome sequences and population genomics provide insights into the demographic history, inbreeding, and mutation load of two 'living fossil' tree species of Dipteronia.</title>
        <authorList>
            <person name="Feng Y."/>
            <person name="Comes H.P."/>
            <person name="Chen J."/>
            <person name="Zhu S."/>
            <person name="Lu R."/>
            <person name="Zhang X."/>
            <person name="Li P."/>
            <person name="Qiu J."/>
            <person name="Olsen K.M."/>
            <person name="Qiu Y."/>
        </authorList>
    </citation>
    <scope>NUCLEOTIDE SEQUENCE</scope>
    <source>
        <strain evidence="6">KIB01</strain>
    </source>
</reference>
<dbReference type="InterPro" id="IPR006564">
    <property type="entry name" value="Znf_PMZ"/>
</dbReference>
<dbReference type="Pfam" id="PF04434">
    <property type="entry name" value="SWIM"/>
    <property type="match status" value="1"/>
</dbReference>
<gene>
    <name evidence="6" type="ORF">Ddye_014305</name>
</gene>
<sequence>MRWESNIPPAINRKLQIAQLKGRYMDQLRCGEYEFEIIDKNRQLVVKLDKRTCDCGLWVISGIPCKHAMACITKTRDNVENYMDDYLKKVAYLKNILQQNPCNFRRELMAERPI</sequence>
<keyword evidence="1" id="KW-0479">Metal-binding</keyword>
<dbReference type="GO" id="GO:0008270">
    <property type="term" value="F:zinc ion binding"/>
    <property type="evidence" value="ECO:0007669"/>
    <property type="project" value="UniProtKB-KW"/>
</dbReference>
<dbReference type="SMART" id="SM00575">
    <property type="entry name" value="ZnF_PMZ"/>
    <property type="match status" value="1"/>
</dbReference>
<feature type="domain" description="SWIM-type" evidence="5">
    <location>
        <begin position="44"/>
        <end position="76"/>
    </location>
</feature>
<evidence type="ECO:0000256" key="3">
    <source>
        <dbReference type="ARBA" id="ARBA00022833"/>
    </source>
</evidence>
<evidence type="ECO:0000256" key="4">
    <source>
        <dbReference type="PROSITE-ProRule" id="PRU00325"/>
    </source>
</evidence>
<evidence type="ECO:0000256" key="1">
    <source>
        <dbReference type="ARBA" id="ARBA00022723"/>
    </source>
</evidence>
<dbReference type="InterPro" id="IPR007527">
    <property type="entry name" value="Znf_SWIM"/>
</dbReference>
<evidence type="ECO:0000313" key="6">
    <source>
        <dbReference type="EMBL" id="KAK2654449.1"/>
    </source>
</evidence>
<organism evidence="6 7">
    <name type="scientific">Dipteronia dyeriana</name>
    <dbReference type="NCBI Taxonomy" id="168575"/>
    <lineage>
        <taxon>Eukaryota</taxon>
        <taxon>Viridiplantae</taxon>
        <taxon>Streptophyta</taxon>
        <taxon>Embryophyta</taxon>
        <taxon>Tracheophyta</taxon>
        <taxon>Spermatophyta</taxon>
        <taxon>Magnoliopsida</taxon>
        <taxon>eudicotyledons</taxon>
        <taxon>Gunneridae</taxon>
        <taxon>Pentapetalae</taxon>
        <taxon>rosids</taxon>
        <taxon>malvids</taxon>
        <taxon>Sapindales</taxon>
        <taxon>Sapindaceae</taxon>
        <taxon>Hippocastanoideae</taxon>
        <taxon>Acereae</taxon>
        <taxon>Dipteronia</taxon>
    </lineage>
</organism>
<name>A0AAD9X7X0_9ROSI</name>
<dbReference type="AlphaFoldDB" id="A0AAD9X7X0"/>
<dbReference type="EMBL" id="JANJYI010000004">
    <property type="protein sequence ID" value="KAK2654449.1"/>
    <property type="molecule type" value="Genomic_DNA"/>
</dbReference>